<dbReference type="AlphaFoldDB" id="A0A853JER2"/>
<accession>A0A853JER2</accession>
<dbReference type="Gene3D" id="3.40.50.1110">
    <property type="entry name" value="SGNH hydrolase"/>
    <property type="match status" value="1"/>
</dbReference>
<comment type="caution">
    <text evidence="2">The sequence shown here is derived from an EMBL/GenBank/DDBJ whole genome shotgun (WGS) entry which is preliminary data.</text>
</comment>
<dbReference type="CDD" id="cd01832">
    <property type="entry name" value="SGNH_hydrolase_like_1"/>
    <property type="match status" value="1"/>
</dbReference>
<name>A0A853JER2_9GAMM</name>
<keyword evidence="2" id="KW-0378">Hydrolase</keyword>
<dbReference type="Proteomes" id="UP000578091">
    <property type="component" value="Unassembled WGS sequence"/>
</dbReference>
<sequence>MAATSAAGEGEAAIAYLALGDSYTIGEAVAADGRWPVQLARALRAEGVALGDPRIIARTGWTTDELEAAIDAAAPSPGHGFVSLLIGVNNQYRGRPLDEYRTQFAGLLERAIDLAGGRPGRVMVLSIPDWGVTPFAAGSGRDVGAIAADLDAYNAAAAELCATRGVAFVDIAPVSRARGAEPAMLADDGLHPSAAMYAQWTALALPVARRLLAAHDTQPR</sequence>
<dbReference type="InterPro" id="IPR036514">
    <property type="entry name" value="SGNH_hydro_sf"/>
</dbReference>
<dbReference type="SUPFAM" id="SSF52266">
    <property type="entry name" value="SGNH hydrolase"/>
    <property type="match status" value="1"/>
</dbReference>
<gene>
    <name evidence="2" type="ORF">H0E84_12760</name>
</gene>
<proteinExistence type="predicted"/>
<evidence type="ECO:0000313" key="3">
    <source>
        <dbReference type="Proteomes" id="UP000578091"/>
    </source>
</evidence>
<protein>
    <submittedName>
        <fullName evidence="2">SGNH/GDSL hydrolase family protein</fullName>
    </submittedName>
</protein>
<organism evidence="2 3">
    <name type="scientific">Luteimonas salinisoli</name>
    <dbReference type="NCBI Taxonomy" id="2752307"/>
    <lineage>
        <taxon>Bacteria</taxon>
        <taxon>Pseudomonadati</taxon>
        <taxon>Pseudomonadota</taxon>
        <taxon>Gammaproteobacteria</taxon>
        <taxon>Lysobacterales</taxon>
        <taxon>Lysobacteraceae</taxon>
        <taxon>Luteimonas</taxon>
    </lineage>
</organism>
<evidence type="ECO:0000313" key="2">
    <source>
        <dbReference type="EMBL" id="NZA27254.1"/>
    </source>
</evidence>
<dbReference type="Pfam" id="PF13472">
    <property type="entry name" value="Lipase_GDSL_2"/>
    <property type="match status" value="1"/>
</dbReference>
<dbReference type="GO" id="GO:0016788">
    <property type="term" value="F:hydrolase activity, acting on ester bonds"/>
    <property type="evidence" value="ECO:0007669"/>
    <property type="project" value="UniProtKB-ARBA"/>
</dbReference>
<feature type="domain" description="SGNH hydrolase-type esterase" evidence="1">
    <location>
        <begin position="18"/>
        <end position="198"/>
    </location>
</feature>
<dbReference type="RefSeq" id="WP_180679108.1">
    <property type="nucleotide sequence ID" value="NZ_JACCKA010000073.1"/>
</dbReference>
<dbReference type="InterPro" id="IPR013830">
    <property type="entry name" value="SGNH_hydro"/>
</dbReference>
<keyword evidence="3" id="KW-1185">Reference proteome</keyword>
<reference evidence="2 3" key="1">
    <citation type="submission" date="2020-07" db="EMBL/GenBank/DDBJ databases">
        <title>Luteimonas sp. SJ-92.</title>
        <authorList>
            <person name="Huang X.-X."/>
            <person name="Xu L."/>
            <person name="Sun J.-Q."/>
        </authorList>
    </citation>
    <scope>NUCLEOTIDE SEQUENCE [LARGE SCALE GENOMIC DNA]</scope>
    <source>
        <strain evidence="2 3">SJ-92</strain>
    </source>
</reference>
<dbReference type="EMBL" id="JACCKA010000073">
    <property type="protein sequence ID" value="NZA27254.1"/>
    <property type="molecule type" value="Genomic_DNA"/>
</dbReference>
<evidence type="ECO:0000259" key="1">
    <source>
        <dbReference type="Pfam" id="PF13472"/>
    </source>
</evidence>